<dbReference type="EMBL" id="JAIWYP010000007">
    <property type="protein sequence ID" value="KAH3799772.1"/>
    <property type="molecule type" value="Genomic_DNA"/>
</dbReference>
<evidence type="ECO:0000313" key="1">
    <source>
        <dbReference type="EMBL" id="KAH3799772.1"/>
    </source>
</evidence>
<comment type="caution">
    <text evidence="1">The sequence shown here is derived from an EMBL/GenBank/DDBJ whole genome shotgun (WGS) entry which is preliminary data.</text>
</comment>
<dbReference type="Proteomes" id="UP000828390">
    <property type="component" value="Unassembled WGS sequence"/>
</dbReference>
<accession>A0A9D4FPV3</accession>
<reference evidence="1" key="1">
    <citation type="journal article" date="2019" name="bioRxiv">
        <title>The Genome of the Zebra Mussel, Dreissena polymorpha: A Resource for Invasive Species Research.</title>
        <authorList>
            <person name="McCartney M.A."/>
            <person name="Auch B."/>
            <person name="Kono T."/>
            <person name="Mallez S."/>
            <person name="Zhang Y."/>
            <person name="Obille A."/>
            <person name="Becker A."/>
            <person name="Abrahante J.E."/>
            <person name="Garbe J."/>
            <person name="Badalamenti J.P."/>
            <person name="Herman A."/>
            <person name="Mangelson H."/>
            <person name="Liachko I."/>
            <person name="Sullivan S."/>
            <person name="Sone E.D."/>
            <person name="Koren S."/>
            <person name="Silverstein K.A.T."/>
            <person name="Beckman K.B."/>
            <person name="Gohl D.M."/>
        </authorList>
    </citation>
    <scope>NUCLEOTIDE SEQUENCE</scope>
    <source>
        <strain evidence="1">Duluth1</strain>
        <tissue evidence="1">Whole animal</tissue>
    </source>
</reference>
<evidence type="ECO:0000313" key="2">
    <source>
        <dbReference type="Proteomes" id="UP000828390"/>
    </source>
</evidence>
<proteinExistence type="predicted"/>
<sequence>MQLKLFSTYSSTVVTALDQLSAEHGDTKAGVYKMAVLTFDFIVTLVAVEHVLQDWCRFQTFFRRKSAILLRL</sequence>
<protein>
    <submittedName>
        <fullName evidence="1">Uncharacterized protein</fullName>
    </submittedName>
</protein>
<keyword evidence="2" id="KW-1185">Reference proteome</keyword>
<gene>
    <name evidence="1" type="ORF">DPMN_153387</name>
</gene>
<organism evidence="1 2">
    <name type="scientific">Dreissena polymorpha</name>
    <name type="common">Zebra mussel</name>
    <name type="synonym">Mytilus polymorpha</name>
    <dbReference type="NCBI Taxonomy" id="45954"/>
    <lineage>
        <taxon>Eukaryota</taxon>
        <taxon>Metazoa</taxon>
        <taxon>Spiralia</taxon>
        <taxon>Lophotrochozoa</taxon>
        <taxon>Mollusca</taxon>
        <taxon>Bivalvia</taxon>
        <taxon>Autobranchia</taxon>
        <taxon>Heteroconchia</taxon>
        <taxon>Euheterodonta</taxon>
        <taxon>Imparidentia</taxon>
        <taxon>Neoheterodontei</taxon>
        <taxon>Myida</taxon>
        <taxon>Dreissenoidea</taxon>
        <taxon>Dreissenidae</taxon>
        <taxon>Dreissena</taxon>
    </lineage>
</organism>
<name>A0A9D4FPV3_DREPO</name>
<reference evidence="1" key="2">
    <citation type="submission" date="2020-11" db="EMBL/GenBank/DDBJ databases">
        <authorList>
            <person name="McCartney M.A."/>
            <person name="Auch B."/>
            <person name="Kono T."/>
            <person name="Mallez S."/>
            <person name="Becker A."/>
            <person name="Gohl D.M."/>
            <person name="Silverstein K.A.T."/>
            <person name="Koren S."/>
            <person name="Bechman K.B."/>
            <person name="Herman A."/>
            <person name="Abrahante J.E."/>
            <person name="Garbe J."/>
        </authorList>
    </citation>
    <scope>NUCLEOTIDE SEQUENCE</scope>
    <source>
        <strain evidence="1">Duluth1</strain>
        <tissue evidence="1">Whole animal</tissue>
    </source>
</reference>
<dbReference type="AlphaFoldDB" id="A0A9D4FPV3"/>